<sequence>MPMENDVVLIYVEDEPTSFARIEEIRPDVKKDWFIIKILMLQVPLQSVSWILKADYINGDPFYMGGKSVRMEKVVCPPDERDWEEDEPPGESEKQQETENNTTPPGGEVISFTRHRRLKK</sequence>
<evidence type="ECO:0000313" key="2">
    <source>
        <dbReference type="EMBL" id="SMC94519.1"/>
    </source>
</evidence>
<dbReference type="EMBL" id="FWXY01000016">
    <property type="protein sequence ID" value="SMC94519.1"/>
    <property type="molecule type" value="Genomic_DNA"/>
</dbReference>
<feature type="compositionally biased region" description="Acidic residues" evidence="1">
    <location>
        <begin position="81"/>
        <end position="90"/>
    </location>
</feature>
<dbReference type="AlphaFoldDB" id="A0A1W2DAI3"/>
<proteinExistence type="predicted"/>
<gene>
    <name evidence="2" type="ORF">SAMN02746065_11667</name>
</gene>
<reference evidence="2 3" key="1">
    <citation type="submission" date="2017-04" db="EMBL/GenBank/DDBJ databases">
        <authorList>
            <person name="Afonso C.L."/>
            <person name="Miller P.J."/>
            <person name="Scott M.A."/>
            <person name="Spackman E."/>
            <person name="Goraichik I."/>
            <person name="Dimitrov K.M."/>
            <person name="Suarez D.L."/>
            <person name="Swayne D.E."/>
        </authorList>
    </citation>
    <scope>NUCLEOTIDE SEQUENCE [LARGE SCALE GENOMIC DNA]</scope>
    <source>
        <strain evidence="2 3">DSM 3385</strain>
    </source>
</reference>
<evidence type="ECO:0000256" key="1">
    <source>
        <dbReference type="SAM" id="MobiDB-lite"/>
    </source>
</evidence>
<dbReference type="Proteomes" id="UP000192418">
    <property type="component" value="Unassembled WGS sequence"/>
</dbReference>
<dbReference type="RefSeq" id="WP_084070150.1">
    <property type="nucleotide sequence ID" value="NZ_FWXY01000016.1"/>
</dbReference>
<keyword evidence="3" id="KW-1185">Reference proteome</keyword>
<protein>
    <submittedName>
        <fullName evidence="2">Uncharacterized protein</fullName>
    </submittedName>
</protein>
<organism evidence="2 3">
    <name type="scientific">Desulfocicer vacuolatum DSM 3385</name>
    <dbReference type="NCBI Taxonomy" id="1121400"/>
    <lineage>
        <taxon>Bacteria</taxon>
        <taxon>Pseudomonadati</taxon>
        <taxon>Thermodesulfobacteriota</taxon>
        <taxon>Desulfobacteria</taxon>
        <taxon>Desulfobacterales</taxon>
        <taxon>Desulfobacteraceae</taxon>
        <taxon>Desulfocicer</taxon>
    </lineage>
</organism>
<feature type="region of interest" description="Disordered" evidence="1">
    <location>
        <begin position="77"/>
        <end position="120"/>
    </location>
</feature>
<dbReference type="STRING" id="1121400.SAMN02746065_11667"/>
<evidence type="ECO:0000313" key="3">
    <source>
        <dbReference type="Proteomes" id="UP000192418"/>
    </source>
</evidence>
<accession>A0A1W2DAI3</accession>
<name>A0A1W2DAI3_9BACT</name>